<proteinExistence type="predicted"/>
<dbReference type="PANTHER" id="PTHR10900:SF77">
    <property type="entry name" value="FI19380P1"/>
    <property type="match status" value="1"/>
</dbReference>
<accession>A0ABT8MDG1</accession>
<evidence type="ECO:0000259" key="1">
    <source>
        <dbReference type="PROSITE" id="PS50213"/>
    </source>
</evidence>
<keyword evidence="3" id="KW-1185">Reference proteome</keyword>
<dbReference type="InterPro" id="IPR000782">
    <property type="entry name" value="FAS1_domain"/>
</dbReference>
<dbReference type="EMBL" id="VCYH01000012">
    <property type="protein sequence ID" value="MDN7025983.1"/>
    <property type="molecule type" value="Genomic_DNA"/>
</dbReference>
<dbReference type="InterPro" id="IPR050904">
    <property type="entry name" value="Adhesion/Biosynth-related"/>
</dbReference>
<evidence type="ECO:0000313" key="3">
    <source>
        <dbReference type="Proteomes" id="UP001168338"/>
    </source>
</evidence>
<reference evidence="2" key="1">
    <citation type="submission" date="2019-05" db="EMBL/GenBank/DDBJ databases">
        <title>Methanoculleus sp. FWC-SCC1, a methanogenic archaeon isolated from deep marine cold seep.</title>
        <authorList>
            <person name="Chen Y.-W."/>
            <person name="Chen S.-C."/>
            <person name="Teng N.-H."/>
            <person name="Lai M.-C."/>
        </authorList>
    </citation>
    <scope>NUCLEOTIDE SEQUENCE</scope>
    <source>
        <strain evidence="2">FWC-SCC1</strain>
    </source>
</reference>
<dbReference type="Pfam" id="PF02469">
    <property type="entry name" value="Fasciclin"/>
    <property type="match status" value="1"/>
</dbReference>
<gene>
    <name evidence="2" type="ORF">FGU65_13995</name>
</gene>
<protein>
    <submittedName>
        <fullName evidence="2">Fasciclin domain-containing protein</fullName>
    </submittedName>
</protein>
<dbReference type="RefSeq" id="WP_301665182.1">
    <property type="nucleotide sequence ID" value="NZ_VCYH01000012.1"/>
</dbReference>
<name>A0ABT8MDG1_9EURY</name>
<dbReference type="InterPro" id="IPR036378">
    <property type="entry name" value="FAS1_dom_sf"/>
</dbReference>
<comment type="caution">
    <text evidence="2">The sequence shown here is derived from an EMBL/GenBank/DDBJ whole genome shotgun (WGS) entry which is preliminary data.</text>
</comment>
<dbReference type="Gene3D" id="2.30.180.10">
    <property type="entry name" value="FAS1 domain"/>
    <property type="match status" value="1"/>
</dbReference>
<dbReference type="PANTHER" id="PTHR10900">
    <property type="entry name" value="PERIOSTIN-RELATED"/>
    <property type="match status" value="1"/>
</dbReference>
<dbReference type="PROSITE" id="PS50213">
    <property type="entry name" value="FAS1"/>
    <property type="match status" value="1"/>
</dbReference>
<organism evidence="2 3">
    <name type="scientific">Methanoculleus frigidifontis</name>
    <dbReference type="NCBI Taxonomy" id="2584085"/>
    <lineage>
        <taxon>Archaea</taxon>
        <taxon>Methanobacteriati</taxon>
        <taxon>Methanobacteriota</taxon>
        <taxon>Stenosarchaea group</taxon>
        <taxon>Methanomicrobia</taxon>
        <taxon>Methanomicrobiales</taxon>
        <taxon>Methanomicrobiaceae</taxon>
        <taxon>Methanoculleus</taxon>
    </lineage>
</organism>
<dbReference type="SUPFAM" id="SSF82153">
    <property type="entry name" value="FAS1 domain"/>
    <property type="match status" value="1"/>
</dbReference>
<evidence type="ECO:0000313" key="2">
    <source>
        <dbReference type="EMBL" id="MDN7025983.1"/>
    </source>
</evidence>
<dbReference type="SMART" id="SM00554">
    <property type="entry name" value="FAS1"/>
    <property type="match status" value="1"/>
</dbReference>
<feature type="domain" description="FAS1" evidence="1">
    <location>
        <begin position="1"/>
        <end position="131"/>
    </location>
</feature>
<sequence length="141" mass="15421">MKNIFATLEDSEGFSTFLKLARDAELENRLRNEGPYTVFVPTDSAFARVPEERMREIGADPDKVAIILIYHIVPGTWTLDALKNVSMVRSLLGTELTVRSSDRGVTVNSVPIVEADAFCTNGICHAIDAALVPPSLEVTVT</sequence>
<dbReference type="Proteomes" id="UP001168338">
    <property type="component" value="Unassembled WGS sequence"/>
</dbReference>